<evidence type="ECO:0000256" key="2">
    <source>
        <dbReference type="SAM" id="SignalP"/>
    </source>
</evidence>
<proteinExistence type="predicted"/>
<sequence length="267" mass="28074">MPTANISCAPSIGIRIALAALALLLPAGTLAAQTVAPGSSEAPRVNADPVFPFSNEIAAFAKADGANTGPPGGILFLGSSSIRLWNTGGSFPDEATVNRGFGGATTPDVLHYYPRLLPRAAPRSILVYVGENDLAGGATPAAVAHDLLALLKKLRADYPRSRIAFLSLKPSPIRWTLWPKMAAVNMTVAARSRVGRFDYLDVGSALLARDGLPDASLFRPDGLHMNARGYSRWTRLVDGWLDRGETASVTGQPAKTAPMGRSASLSD</sequence>
<accession>A0A086PA05</accession>
<keyword evidence="5" id="KW-1185">Reference proteome</keyword>
<name>A0A086PA05_SPHHM</name>
<dbReference type="EMBL" id="JFZA02000014">
    <property type="protein sequence ID" value="KFG90223.1"/>
    <property type="molecule type" value="Genomic_DNA"/>
</dbReference>
<dbReference type="eggNOG" id="COG2755">
    <property type="taxonomic scope" value="Bacteria"/>
</dbReference>
<dbReference type="Gene3D" id="3.40.50.1110">
    <property type="entry name" value="SGNH hydrolase"/>
    <property type="match status" value="1"/>
</dbReference>
<dbReference type="AlphaFoldDB" id="A0A086PA05"/>
<feature type="signal peptide" evidence="2">
    <location>
        <begin position="1"/>
        <end position="31"/>
    </location>
</feature>
<feature type="domain" description="SGNH hydrolase-type esterase" evidence="3">
    <location>
        <begin position="92"/>
        <end position="231"/>
    </location>
</feature>
<feature type="chain" id="PRO_5001813086" evidence="2">
    <location>
        <begin position="32"/>
        <end position="267"/>
    </location>
</feature>
<protein>
    <submittedName>
        <fullName evidence="4">Lipolytic enzyme</fullName>
    </submittedName>
</protein>
<dbReference type="PATRIC" id="fig|1219045.3.peg.2072"/>
<evidence type="ECO:0000259" key="3">
    <source>
        <dbReference type="Pfam" id="PF13472"/>
    </source>
</evidence>
<dbReference type="SUPFAM" id="SSF52266">
    <property type="entry name" value="SGNH hydrolase"/>
    <property type="match status" value="1"/>
</dbReference>
<evidence type="ECO:0000313" key="5">
    <source>
        <dbReference type="Proteomes" id="UP000024284"/>
    </source>
</evidence>
<dbReference type="OrthoDB" id="9790057at2"/>
<dbReference type="PANTHER" id="PTHR30383">
    <property type="entry name" value="THIOESTERASE 1/PROTEASE 1/LYSOPHOSPHOLIPASE L1"/>
    <property type="match status" value="1"/>
</dbReference>
<evidence type="ECO:0000256" key="1">
    <source>
        <dbReference type="SAM" id="MobiDB-lite"/>
    </source>
</evidence>
<gene>
    <name evidence="4" type="ORF">BV98_002027</name>
</gene>
<dbReference type="InterPro" id="IPR051532">
    <property type="entry name" value="Ester_Hydrolysis_Enzymes"/>
</dbReference>
<dbReference type="Proteomes" id="UP000024284">
    <property type="component" value="Unassembled WGS sequence"/>
</dbReference>
<feature type="region of interest" description="Disordered" evidence="1">
    <location>
        <begin position="248"/>
        <end position="267"/>
    </location>
</feature>
<dbReference type="Pfam" id="PF13472">
    <property type="entry name" value="Lipase_GDSL_2"/>
    <property type="match status" value="1"/>
</dbReference>
<dbReference type="InterPro" id="IPR036514">
    <property type="entry name" value="SGNH_hydro_sf"/>
</dbReference>
<organism evidence="4 5">
    <name type="scientific">Sphingobium herbicidovorans (strain ATCC 700291 / DSM 11019 / CCUG 56400 / KCTC 2939 / LMG 18315 / NBRC 16415 / MH)</name>
    <name type="common">Sphingomonas herbicidovorans</name>
    <dbReference type="NCBI Taxonomy" id="1219045"/>
    <lineage>
        <taxon>Bacteria</taxon>
        <taxon>Pseudomonadati</taxon>
        <taxon>Pseudomonadota</taxon>
        <taxon>Alphaproteobacteria</taxon>
        <taxon>Sphingomonadales</taxon>
        <taxon>Sphingomonadaceae</taxon>
        <taxon>Sphingobium</taxon>
    </lineage>
</organism>
<dbReference type="RefSeq" id="WP_051908237.1">
    <property type="nucleotide sequence ID" value="NZ_BCZD01000029.1"/>
</dbReference>
<dbReference type="PANTHER" id="PTHR30383:SF5">
    <property type="entry name" value="SGNH HYDROLASE-TYPE ESTERASE DOMAIN-CONTAINING PROTEIN"/>
    <property type="match status" value="1"/>
</dbReference>
<dbReference type="STRING" id="76947.GCA_002080435_02036"/>
<dbReference type="InterPro" id="IPR013830">
    <property type="entry name" value="SGNH_hydro"/>
</dbReference>
<reference evidence="4" key="1">
    <citation type="submission" date="2014-08" db="EMBL/GenBank/DDBJ databases">
        <title>Draft genome sequences of Sphingobium herbicidovorans.</title>
        <authorList>
            <person name="Gan H.M."/>
            <person name="Gan H.Y."/>
            <person name="Savka M.A."/>
        </authorList>
    </citation>
    <scope>NUCLEOTIDE SEQUENCE [LARGE SCALE GENOMIC DNA]</scope>
    <source>
        <strain evidence="4">NBRC 16415</strain>
    </source>
</reference>
<keyword evidence="2" id="KW-0732">Signal</keyword>
<evidence type="ECO:0000313" key="4">
    <source>
        <dbReference type="EMBL" id="KFG90223.1"/>
    </source>
</evidence>
<dbReference type="GO" id="GO:0004622">
    <property type="term" value="F:phosphatidylcholine lysophospholipase activity"/>
    <property type="evidence" value="ECO:0007669"/>
    <property type="project" value="TreeGrafter"/>
</dbReference>
<comment type="caution">
    <text evidence="4">The sequence shown here is derived from an EMBL/GenBank/DDBJ whole genome shotgun (WGS) entry which is preliminary data.</text>
</comment>